<dbReference type="AlphaFoldDB" id="Q0FW32"/>
<proteinExistence type="predicted"/>
<evidence type="ECO:0000313" key="2">
    <source>
        <dbReference type="EMBL" id="EAU48720.1"/>
    </source>
</evidence>
<comment type="caution">
    <text evidence="2">The sequence shown here is derived from an EMBL/GenBank/DDBJ whole genome shotgun (WGS) entry which is preliminary data.</text>
</comment>
<evidence type="ECO:0000256" key="1">
    <source>
        <dbReference type="SAM" id="MobiDB-lite"/>
    </source>
</evidence>
<feature type="region of interest" description="Disordered" evidence="1">
    <location>
        <begin position="33"/>
        <end position="57"/>
    </location>
</feature>
<dbReference type="Proteomes" id="UP000006230">
    <property type="component" value="Unassembled WGS sequence"/>
</dbReference>
<accession>Q0FW32</accession>
<protein>
    <submittedName>
        <fullName evidence="2">Uncharacterized protein</fullName>
    </submittedName>
</protein>
<gene>
    <name evidence="2" type="ORF">R2601_04068</name>
</gene>
<evidence type="ECO:0000313" key="3">
    <source>
        <dbReference type="Proteomes" id="UP000006230"/>
    </source>
</evidence>
<sequence>MPLEQKPNRNTRCTIGCTCRASTMNRTPSEIARPIEAPGTSSRLGARHSARATIAGT</sequence>
<dbReference type="HOGENOM" id="CLU_2992630_0_0_5"/>
<keyword evidence="3" id="KW-1185">Reference proteome</keyword>
<organism evidence="2 3">
    <name type="scientific">Salipiger bermudensis (strain DSM 26914 / JCM 13377 / KCTC 12554 / HTCC2601)</name>
    <name type="common">Pelagibaca bermudensis</name>
    <dbReference type="NCBI Taxonomy" id="314265"/>
    <lineage>
        <taxon>Bacteria</taxon>
        <taxon>Pseudomonadati</taxon>
        <taxon>Pseudomonadota</taxon>
        <taxon>Alphaproteobacteria</taxon>
        <taxon>Rhodobacterales</taxon>
        <taxon>Roseobacteraceae</taxon>
        <taxon>Salipiger</taxon>
    </lineage>
</organism>
<name>Q0FW32_SALBH</name>
<reference evidence="2 3" key="1">
    <citation type="journal article" date="2010" name="J. Bacteriol.">
        <title>Genome sequences of Pelagibaca bermudensis HTCC2601T and Maritimibacter alkaliphilus HTCC2654T, the type strains of two marine Roseobacter genera.</title>
        <authorList>
            <person name="Thrash J.C."/>
            <person name="Cho J.C."/>
            <person name="Ferriera S."/>
            <person name="Johnson J."/>
            <person name="Vergin K.L."/>
            <person name="Giovannoni S.J."/>
        </authorList>
    </citation>
    <scope>NUCLEOTIDE SEQUENCE [LARGE SCALE GENOMIC DNA]</scope>
    <source>
        <strain evidence="3">DSM 26914 / JCM 13377 / KCTC 12554 / HTCC2601</strain>
    </source>
</reference>
<dbReference type="EMBL" id="AATQ01000001">
    <property type="protein sequence ID" value="EAU48720.1"/>
    <property type="molecule type" value="Genomic_DNA"/>
</dbReference>